<evidence type="ECO:0000256" key="9">
    <source>
        <dbReference type="ARBA" id="ARBA00023209"/>
    </source>
</evidence>
<evidence type="ECO:0000256" key="5">
    <source>
        <dbReference type="ARBA" id="ARBA00022692"/>
    </source>
</evidence>
<keyword evidence="6 11" id="KW-1133">Transmembrane helix</keyword>
<dbReference type="AlphaFoldDB" id="A0A485M583"/>
<dbReference type="PANTHER" id="PTHR14269:SF62">
    <property type="entry name" value="CDP-DIACYLGLYCEROL--GLYCEROL-3-PHOSPHATE 3-PHOSPHATIDYLTRANSFERASE 1, CHLOROPLASTIC"/>
    <property type="match status" value="1"/>
</dbReference>
<dbReference type="InterPro" id="IPR043130">
    <property type="entry name" value="CDP-OH_PTrfase_TM_dom"/>
</dbReference>
<evidence type="ECO:0000256" key="1">
    <source>
        <dbReference type="ARBA" id="ARBA00004141"/>
    </source>
</evidence>
<feature type="transmembrane region" description="Helical" evidence="11">
    <location>
        <begin position="6"/>
        <end position="24"/>
    </location>
</feature>
<comment type="subcellular location">
    <subcellularLocation>
        <location evidence="1">Membrane</location>
        <topology evidence="1">Multi-pass membrane protein</topology>
    </subcellularLocation>
</comment>
<evidence type="ECO:0000256" key="7">
    <source>
        <dbReference type="ARBA" id="ARBA00023098"/>
    </source>
</evidence>
<evidence type="ECO:0000256" key="11">
    <source>
        <dbReference type="SAM" id="Phobius"/>
    </source>
</evidence>
<keyword evidence="9" id="KW-0594">Phospholipid biosynthesis</keyword>
<evidence type="ECO:0000256" key="8">
    <source>
        <dbReference type="ARBA" id="ARBA00023136"/>
    </source>
</evidence>
<dbReference type="EMBL" id="CAADRM010000089">
    <property type="protein sequence ID" value="VFU14289.1"/>
    <property type="molecule type" value="Genomic_DNA"/>
</dbReference>
<feature type="transmembrane region" description="Helical" evidence="11">
    <location>
        <begin position="71"/>
        <end position="96"/>
    </location>
</feature>
<evidence type="ECO:0000256" key="3">
    <source>
        <dbReference type="ARBA" id="ARBA00022516"/>
    </source>
</evidence>
<evidence type="ECO:0000256" key="10">
    <source>
        <dbReference type="ARBA" id="ARBA00023264"/>
    </source>
</evidence>
<keyword evidence="10" id="KW-1208">Phospholipid metabolism</keyword>
<dbReference type="InterPro" id="IPR048254">
    <property type="entry name" value="CDP_ALCOHOL_P_TRANSF_CS"/>
</dbReference>
<evidence type="ECO:0000313" key="12">
    <source>
        <dbReference type="EMBL" id="VFU14289.1"/>
    </source>
</evidence>
<reference evidence="12" key="1">
    <citation type="submission" date="2019-03" db="EMBL/GenBank/DDBJ databases">
        <authorList>
            <person name="Hao L."/>
        </authorList>
    </citation>
    <scope>NUCLEOTIDE SEQUENCE</scope>
</reference>
<dbReference type="Pfam" id="PF01066">
    <property type="entry name" value="CDP-OH_P_transf"/>
    <property type="match status" value="1"/>
</dbReference>
<dbReference type="PROSITE" id="PS00379">
    <property type="entry name" value="CDP_ALCOHOL_P_TRANSF"/>
    <property type="match status" value="1"/>
</dbReference>
<dbReference type="GO" id="GO:0008444">
    <property type="term" value="F:CDP-diacylglycerol-glycerol-3-phosphate 3-phosphatidyltransferase activity"/>
    <property type="evidence" value="ECO:0007669"/>
    <property type="project" value="UniProtKB-EC"/>
</dbReference>
<feature type="transmembrane region" description="Helical" evidence="11">
    <location>
        <begin position="152"/>
        <end position="173"/>
    </location>
</feature>
<comment type="similarity">
    <text evidence="2">Belongs to the CDP-alcohol phosphatidyltransferase class-I family.</text>
</comment>
<keyword evidence="7" id="KW-0443">Lipid metabolism</keyword>
<dbReference type="GO" id="GO:0046474">
    <property type="term" value="P:glycerophospholipid biosynthetic process"/>
    <property type="evidence" value="ECO:0007669"/>
    <property type="project" value="TreeGrafter"/>
</dbReference>
<feature type="transmembrane region" description="Helical" evidence="11">
    <location>
        <begin position="125"/>
        <end position="146"/>
    </location>
</feature>
<dbReference type="InterPro" id="IPR000462">
    <property type="entry name" value="CDP-OH_P_trans"/>
</dbReference>
<sequence length="179" mass="19655">MNIANALTISRIAVVPVIAVLLLFDNLPASLAAAVLFTAATVTDYLDGYFARRMNIVSDLGKLLDPLADKLLIATVLIMLIPLGRVPAWMVAVIIARELAVTGVRGMASDRHVVISASWLGKYKTAFQCTAVIPLLVHYPILGLQFQEAGEFFLWIALFFTLWSGWDYISAYIRENIAS</sequence>
<gene>
    <name evidence="12" type="primary">pgsA</name>
    <name evidence="12" type="ORF">SCFA_270059</name>
</gene>
<evidence type="ECO:0000256" key="4">
    <source>
        <dbReference type="ARBA" id="ARBA00022679"/>
    </source>
</evidence>
<dbReference type="EC" id="2.7.8.5" evidence="12"/>
<evidence type="ECO:0000256" key="6">
    <source>
        <dbReference type="ARBA" id="ARBA00022989"/>
    </source>
</evidence>
<accession>A0A485M583</accession>
<evidence type="ECO:0000256" key="2">
    <source>
        <dbReference type="ARBA" id="ARBA00010441"/>
    </source>
</evidence>
<keyword evidence="3" id="KW-0444">Lipid biosynthesis</keyword>
<proteinExistence type="inferred from homology"/>
<dbReference type="InterPro" id="IPR004570">
    <property type="entry name" value="Phosphatidylglycerol_P_synth"/>
</dbReference>
<dbReference type="PANTHER" id="PTHR14269">
    <property type="entry name" value="CDP-DIACYLGLYCEROL--GLYCEROL-3-PHOSPHATE 3-PHOSPHATIDYLTRANSFERASE-RELATED"/>
    <property type="match status" value="1"/>
</dbReference>
<organism evidence="12">
    <name type="scientific">anaerobic digester metagenome</name>
    <dbReference type="NCBI Taxonomy" id="1263854"/>
    <lineage>
        <taxon>unclassified sequences</taxon>
        <taxon>metagenomes</taxon>
        <taxon>ecological metagenomes</taxon>
    </lineage>
</organism>
<dbReference type="NCBIfam" id="TIGR00560">
    <property type="entry name" value="pgsA"/>
    <property type="match status" value="1"/>
</dbReference>
<dbReference type="Gene3D" id="1.20.120.1760">
    <property type="match status" value="1"/>
</dbReference>
<dbReference type="GO" id="GO:0016020">
    <property type="term" value="C:membrane"/>
    <property type="evidence" value="ECO:0007669"/>
    <property type="project" value="UniProtKB-SubCell"/>
</dbReference>
<keyword evidence="5 11" id="KW-0812">Transmembrane</keyword>
<dbReference type="PIRSF" id="PIRSF000847">
    <property type="entry name" value="Phos_ph_gly_syn"/>
    <property type="match status" value="1"/>
</dbReference>
<protein>
    <submittedName>
        <fullName evidence="12">CDP-diacylglycerol--glycerol-3-phosphate 3-phosphatidyltransferase</fullName>
        <ecNumber evidence="12">2.7.8.5</ecNumber>
    </submittedName>
</protein>
<name>A0A485M583_9ZZZZ</name>
<keyword evidence="4 12" id="KW-0808">Transferase</keyword>
<keyword evidence="8 11" id="KW-0472">Membrane</keyword>
<dbReference type="InterPro" id="IPR050324">
    <property type="entry name" value="CDP-alcohol_PTase-I"/>
</dbReference>